<comment type="subcellular location">
    <subcellularLocation>
        <location evidence="1 6">Nucleus</location>
    </subcellularLocation>
</comment>
<feature type="region of interest" description="Disordered" evidence="7">
    <location>
        <begin position="249"/>
        <end position="341"/>
    </location>
</feature>
<feature type="compositionally biased region" description="Polar residues" evidence="7">
    <location>
        <begin position="249"/>
        <end position="266"/>
    </location>
</feature>
<reference evidence="8 9" key="1">
    <citation type="submission" date="2023-11" db="EMBL/GenBank/DDBJ databases">
        <title>Dfirmibasis_genome.</title>
        <authorList>
            <person name="Edelbroek B."/>
            <person name="Kjellin J."/>
            <person name="Jerlstrom-Hultqvist J."/>
            <person name="Soderbom F."/>
        </authorList>
    </citation>
    <scope>NUCLEOTIDE SEQUENCE [LARGE SCALE GENOMIC DNA]</scope>
    <source>
        <strain evidence="8 9">TNS-C-14</strain>
    </source>
</reference>
<comment type="caution">
    <text evidence="8">The sequence shown here is derived from an EMBL/GenBank/DDBJ whole genome shotgun (WGS) entry which is preliminary data.</text>
</comment>
<evidence type="ECO:0000256" key="6">
    <source>
        <dbReference type="RuleBase" id="RU364141"/>
    </source>
</evidence>
<protein>
    <recommendedName>
        <fullName evidence="6">Mediator of RNA polymerase II transcription subunit 4</fullName>
    </recommendedName>
    <alternativeName>
        <fullName evidence="6">Mediator complex subunit 4</fullName>
    </alternativeName>
</protein>
<evidence type="ECO:0000256" key="4">
    <source>
        <dbReference type="ARBA" id="ARBA00023163"/>
    </source>
</evidence>
<keyword evidence="3 6" id="KW-0805">Transcription regulation</keyword>
<feature type="compositionally biased region" description="Acidic residues" evidence="7">
    <location>
        <begin position="316"/>
        <end position="341"/>
    </location>
</feature>
<keyword evidence="9" id="KW-1185">Reference proteome</keyword>
<dbReference type="Proteomes" id="UP001344447">
    <property type="component" value="Unassembled WGS sequence"/>
</dbReference>
<dbReference type="EMBL" id="JAVFKY010000001">
    <property type="protein sequence ID" value="KAK5582360.1"/>
    <property type="molecule type" value="Genomic_DNA"/>
</dbReference>
<comment type="function">
    <text evidence="6">Component of the Mediator complex, a coactivator involved in the regulated transcription of nearly all RNA polymerase II-dependent genes. Mediator functions as a bridge to convey information from gene-specific regulatory proteins to the basal RNA polymerase II transcription machinery. Mediator is recruited to promoters by direct interactions with regulatory proteins and serves as a scaffold for the assembly of a functional preinitiation complex with RNA polymerase II and the general transcription factors.</text>
</comment>
<evidence type="ECO:0000256" key="3">
    <source>
        <dbReference type="ARBA" id="ARBA00023015"/>
    </source>
</evidence>
<dbReference type="GO" id="GO:0070847">
    <property type="term" value="C:core mediator complex"/>
    <property type="evidence" value="ECO:0007669"/>
    <property type="project" value="TreeGrafter"/>
</dbReference>
<evidence type="ECO:0000313" key="8">
    <source>
        <dbReference type="EMBL" id="KAK5582360.1"/>
    </source>
</evidence>
<organism evidence="8 9">
    <name type="scientific">Dictyostelium firmibasis</name>
    <dbReference type="NCBI Taxonomy" id="79012"/>
    <lineage>
        <taxon>Eukaryota</taxon>
        <taxon>Amoebozoa</taxon>
        <taxon>Evosea</taxon>
        <taxon>Eumycetozoa</taxon>
        <taxon>Dictyostelia</taxon>
        <taxon>Dictyosteliales</taxon>
        <taxon>Dictyosteliaceae</taxon>
        <taxon>Dictyostelium</taxon>
    </lineage>
</organism>
<proteinExistence type="inferred from homology"/>
<feature type="compositionally biased region" description="Low complexity" evidence="7">
    <location>
        <begin position="272"/>
        <end position="315"/>
    </location>
</feature>
<evidence type="ECO:0000313" key="9">
    <source>
        <dbReference type="Proteomes" id="UP001344447"/>
    </source>
</evidence>
<keyword evidence="4 6" id="KW-0804">Transcription</keyword>
<evidence type="ECO:0000256" key="1">
    <source>
        <dbReference type="ARBA" id="ARBA00004123"/>
    </source>
</evidence>
<dbReference type="GO" id="GO:0006357">
    <property type="term" value="P:regulation of transcription by RNA polymerase II"/>
    <property type="evidence" value="ECO:0007669"/>
    <property type="project" value="InterPro"/>
</dbReference>
<dbReference type="GO" id="GO:0003712">
    <property type="term" value="F:transcription coregulator activity"/>
    <property type="evidence" value="ECO:0007669"/>
    <property type="project" value="InterPro"/>
</dbReference>
<sequence length="341" mass="38038">MNKKINEISGRPIWEYLSRDISDFQRVSRTLFECFSSLATGALLNPQQIQQIGLPNDQISSSATPAMVLQLMNNLIDADKSYQNSLKKLEKHQKIQKEITDIQKEIEEKDKLISTLALNLKDIESFLENELSQDNVNINNGNPSENIVNEVLIDLKQPDDAAASASIDNIVNRDVSPEDLISYAHKISGTTSAPFGYQPNAPLASLFKPPAPQDEMMRASVLFTKPPPHVLKYYGLAEIDVTTPTLTANISSPFQMGGTDSTTPTSKEQEEQLSQTQQQQQQQPTQQQLSQPTDSELQPIQSILQPPQQLNIDLDLNPDLDSSGDDDDDDDDEESEEVEWD</sequence>
<dbReference type="InterPro" id="IPR019258">
    <property type="entry name" value="Mediator_Med4"/>
</dbReference>
<dbReference type="GO" id="GO:0016592">
    <property type="term" value="C:mediator complex"/>
    <property type="evidence" value="ECO:0007669"/>
    <property type="project" value="InterPro"/>
</dbReference>
<dbReference type="PANTHER" id="PTHR13208">
    <property type="entry name" value="MEDIATOR OF RNA POLYMERASE II TRANSCRIPTION SUBUNIT 4"/>
    <property type="match status" value="1"/>
</dbReference>
<comment type="subunit">
    <text evidence="6">Component of the Mediator complex.</text>
</comment>
<keyword evidence="5 6" id="KW-0539">Nucleus</keyword>
<accession>A0AAN7U9R9</accession>
<dbReference type="PANTHER" id="PTHR13208:SF2">
    <property type="entry name" value="MEDIATOR OF RNA POLYMERASE II TRANSCRIPTION SUBUNIT 4"/>
    <property type="match status" value="1"/>
</dbReference>
<keyword evidence="6" id="KW-0010">Activator</keyword>
<gene>
    <name evidence="6" type="primary">MED4</name>
    <name evidence="8" type="ORF">RB653_003943</name>
</gene>
<name>A0AAN7U9R9_9MYCE</name>
<comment type="similarity">
    <text evidence="2 6">Belongs to the Mediator complex subunit 4 family.</text>
</comment>
<evidence type="ECO:0000256" key="7">
    <source>
        <dbReference type="SAM" id="MobiDB-lite"/>
    </source>
</evidence>
<dbReference type="AlphaFoldDB" id="A0AAN7U9R9"/>
<evidence type="ECO:0000256" key="5">
    <source>
        <dbReference type="ARBA" id="ARBA00023242"/>
    </source>
</evidence>
<dbReference type="Pfam" id="PF10018">
    <property type="entry name" value="Med4"/>
    <property type="match status" value="1"/>
</dbReference>
<evidence type="ECO:0000256" key="2">
    <source>
        <dbReference type="ARBA" id="ARBA00009626"/>
    </source>
</evidence>